<evidence type="ECO:0000259" key="1">
    <source>
        <dbReference type="Pfam" id="PF07589"/>
    </source>
</evidence>
<dbReference type="EMBL" id="CP066776">
    <property type="protein sequence ID" value="QQL45585.1"/>
    <property type="molecule type" value="Genomic_DNA"/>
</dbReference>
<proteinExistence type="predicted"/>
<protein>
    <submittedName>
        <fullName evidence="2">PEP-CTERM sorting domain-containing protein</fullName>
    </submittedName>
</protein>
<dbReference type="Proteomes" id="UP000475117">
    <property type="component" value="Chromosome"/>
</dbReference>
<reference evidence="2 3" key="1">
    <citation type="submission" date="2020-12" db="EMBL/GenBank/DDBJ databases">
        <title>Sulforoseuscoccus oceanibium gen. nov., sp. nov., a representative of the phylum Verrucomicrobia with special cytoplasmic membrane, and proposal of Sulforoseuscoccusaceae fam. nov.</title>
        <authorList>
            <person name="Xi F."/>
        </authorList>
    </citation>
    <scope>NUCLEOTIDE SEQUENCE [LARGE SCALE GENOMIC DNA]</scope>
    <source>
        <strain evidence="2 3">T37</strain>
    </source>
</reference>
<name>A0A6B3L3D0_9BACT</name>
<evidence type="ECO:0000313" key="2">
    <source>
        <dbReference type="EMBL" id="QQL45585.1"/>
    </source>
</evidence>
<dbReference type="Pfam" id="PF07589">
    <property type="entry name" value="PEP-CTERM"/>
    <property type="match status" value="1"/>
</dbReference>
<dbReference type="SUPFAM" id="SSF49899">
    <property type="entry name" value="Concanavalin A-like lectins/glucanases"/>
    <property type="match status" value="1"/>
</dbReference>
<dbReference type="Gene3D" id="2.60.120.200">
    <property type="match status" value="1"/>
</dbReference>
<dbReference type="InterPro" id="IPR013320">
    <property type="entry name" value="ConA-like_dom_sf"/>
</dbReference>
<dbReference type="RefSeq" id="WP_164363210.1">
    <property type="nucleotide sequence ID" value="NZ_CP066776.1"/>
</dbReference>
<sequence>MIKISITSLIAGAAMIGVASAATSLTNQLLVNFDGSLAGSTYTLGGGEIDTTGTFSASGGVGVVPGSAFVAGGTDGFTLDPTSIGTLTSTSWVAETVVSFNTFGGGQLTAISVQGDTDFRINNNGGELQVGYWDGGTYGSVAGDLPDVGVPVHLAMVWDATNSSLTGYVNGVMLGTVDNNDFAVPDSSYVSYGFFDRSGFEGRGIDAEMYGAAFSTFTGTFDEGADFQLSLATNVPEPTSTTLLGLGGLALILRRRP</sequence>
<accession>A0A6B3L3D0</accession>
<feature type="domain" description="Ice-binding protein C-terminal" evidence="1">
    <location>
        <begin position="235"/>
        <end position="256"/>
    </location>
</feature>
<dbReference type="NCBIfam" id="TIGR02595">
    <property type="entry name" value="PEP_CTERM"/>
    <property type="match status" value="1"/>
</dbReference>
<dbReference type="KEGG" id="soa:G3M56_003070"/>
<keyword evidence="3" id="KW-1185">Reference proteome</keyword>
<dbReference type="AlphaFoldDB" id="A0A6B3L3D0"/>
<evidence type="ECO:0000313" key="3">
    <source>
        <dbReference type="Proteomes" id="UP000475117"/>
    </source>
</evidence>
<organism evidence="2 3">
    <name type="scientific">Sulfuriroseicoccus oceanibius</name>
    <dbReference type="NCBI Taxonomy" id="2707525"/>
    <lineage>
        <taxon>Bacteria</taxon>
        <taxon>Pseudomonadati</taxon>
        <taxon>Verrucomicrobiota</taxon>
        <taxon>Verrucomicrobiia</taxon>
        <taxon>Verrucomicrobiales</taxon>
        <taxon>Verrucomicrobiaceae</taxon>
        <taxon>Sulfuriroseicoccus</taxon>
    </lineage>
</organism>
<dbReference type="InterPro" id="IPR013424">
    <property type="entry name" value="Ice-binding_C"/>
</dbReference>
<gene>
    <name evidence="2" type="ORF">G3M56_003070</name>
</gene>